<evidence type="ECO:0000313" key="4">
    <source>
        <dbReference type="Proteomes" id="UP001142372"/>
    </source>
</evidence>
<dbReference type="SUPFAM" id="SSF52317">
    <property type="entry name" value="Class I glutamine amidotransferase-like"/>
    <property type="match status" value="1"/>
</dbReference>
<dbReference type="CDD" id="cd01741">
    <property type="entry name" value="GATase1_1"/>
    <property type="match status" value="1"/>
</dbReference>
<dbReference type="GO" id="GO:0070573">
    <property type="term" value="F:metallodipeptidase activity"/>
    <property type="evidence" value="ECO:0007669"/>
    <property type="project" value="InterPro"/>
</dbReference>
<feature type="region of interest" description="Disordered" evidence="1">
    <location>
        <begin position="347"/>
        <end position="367"/>
    </location>
</feature>
<dbReference type="Proteomes" id="UP001142372">
    <property type="component" value="Unassembled WGS sequence"/>
</dbReference>
<feature type="domain" description="Glutamine amidotransferase" evidence="2">
    <location>
        <begin position="410"/>
        <end position="548"/>
    </location>
</feature>
<dbReference type="Pfam" id="PF01244">
    <property type="entry name" value="Peptidase_M19"/>
    <property type="match status" value="1"/>
</dbReference>
<name>A0A9W6HA99_9MICO</name>
<protein>
    <recommendedName>
        <fullName evidence="2">Glutamine amidotransferase domain-containing protein</fullName>
    </recommendedName>
</protein>
<dbReference type="InterPro" id="IPR044992">
    <property type="entry name" value="ChyE-like"/>
</dbReference>
<dbReference type="AlphaFoldDB" id="A0A9W6HA99"/>
<dbReference type="Gene3D" id="3.40.50.880">
    <property type="match status" value="1"/>
</dbReference>
<dbReference type="InterPro" id="IPR029062">
    <property type="entry name" value="Class_I_gatase-like"/>
</dbReference>
<dbReference type="PROSITE" id="PS51365">
    <property type="entry name" value="RENAL_DIPEPTIDASE_2"/>
    <property type="match status" value="1"/>
</dbReference>
<comment type="caution">
    <text evidence="3">The sequence shown here is derived from an EMBL/GenBank/DDBJ whole genome shotgun (WGS) entry which is preliminary data.</text>
</comment>
<dbReference type="PANTHER" id="PTHR10443">
    <property type="entry name" value="MICROSOMAL DIPEPTIDASE"/>
    <property type="match status" value="1"/>
</dbReference>
<evidence type="ECO:0000313" key="3">
    <source>
        <dbReference type="EMBL" id="GLJ76383.1"/>
    </source>
</evidence>
<accession>A0A9W6HA99</accession>
<dbReference type="PANTHER" id="PTHR10443:SF12">
    <property type="entry name" value="DIPEPTIDASE"/>
    <property type="match status" value="1"/>
</dbReference>
<dbReference type="PROSITE" id="PS51273">
    <property type="entry name" value="GATASE_TYPE_1"/>
    <property type="match status" value="1"/>
</dbReference>
<evidence type="ECO:0000259" key="2">
    <source>
        <dbReference type="Pfam" id="PF00117"/>
    </source>
</evidence>
<reference evidence="3" key="1">
    <citation type="journal article" date="2014" name="Int. J. Syst. Evol. Microbiol.">
        <title>Complete genome sequence of Corynebacterium casei LMG S-19264T (=DSM 44701T), isolated from a smear-ripened cheese.</title>
        <authorList>
            <consortium name="US DOE Joint Genome Institute (JGI-PGF)"/>
            <person name="Walter F."/>
            <person name="Albersmeier A."/>
            <person name="Kalinowski J."/>
            <person name="Ruckert C."/>
        </authorList>
    </citation>
    <scope>NUCLEOTIDE SEQUENCE</scope>
    <source>
        <strain evidence="3">VKM Ac-1401</strain>
    </source>
</reference>
<dbReference type="InterPro" id="IPR032466">
    <property type="entry name" value="Metal_Hydrolase"/>
</dbReference>
<evidence type="ECO:0000256" key="1">
    <source>
        <dbReference type="SAM" id="MobiDB-lite"/>
    </source>
</evidence>
<dbReference type="GO" id="GO:0006508">
    <property type="term" value="P:proteolysis"/>
    <property type="evidence" value="ECO:0007669"/>
    <property type="project" value="InterPro"/>
</dbReference>
<dbReference type="Pfam" id="PF00117">
    <property type="entry name" value="GATase"/>
    <property type="match status" value="1"/>
</dbReference>
<proteinExistence type="predicted"/>
<dbReference type="EMBL" id="BSEN01000006">
    <property type="protein sequence ID" value="GLJ76383.1"/>
    <property type="molecule type" value="Genomic_DNA"/>
</dbReference>
<dbReference type="Gene3D" id="3.20.20.140">
    <property type="entry name" value="Metal-dependent hydrolases"/>
    <property type="match status" value="1"/>
</dbReference>
<dbReference type="InterPro" id="IPR017926">
    <property type="entry name" value="GATASE"/>
</dbReference>
<sequence length="616" mass="65707">MIPVIDGHNDIAWARRERHGYQAAGIDASLPDLHTDIPRLIAGGVGGQFWSVWVDPVLTGAEQVTATLEQIDFVHRLVEAHPDRLRFARTAVDVRAALAEGRIASLIGVEGGAQLDGSLAVLRQYARLGARYLTLTWSRTTEWADSATDEARHGGLTDFGREVVREMNRIGVIVDLAHVAPSTMRDALEVTSRPVMVSHSCARALCDHPRNVPDDVLRDIGAGGGVVMVAFVPSFLSPARNAWVRGGEQGEAPPVGIADVADHIEHIRRVAGAHAVGIGADYDGTDAMPTGLEDVSRYQDLLDELRRRGWTEPELVALANENVLRVLTASDADHLAFLDGSAPPPAAAALAPAVDTSTRDDKRQSSGPRVLVVVNAKGSRPRRLGTWLEEKGIAVDVALGEDGLPPDLNGYAGLVMLGGGLMPDDDARAPWLAQERSLAREAIAADLPTLGICLGGQILAEVAGGEVRASFGPKERGATVISTSEAGRRDPVIGGFGDAAPMIENHQDMITSLPPAAVLLASSDAVANQAFRLGERVYGLQFHPEVSAEDLLHWKEPTSPSPDDRPVAELVEEARRVDEHNTRASRALVTGFADEVRSFADQTLAARASAARPATR</sequence>
<dbReference type="CDD" id="cd01301">
    <property type="entry name" value="rDP_like"/>
    <property type="match status" value="1"/>
</dbReference>
<organism evidence="3 4">
    <name type="scientific">Leifsonia poae</name>
    <dbReference type="NCBI Taxonomy" id="110933"/>
    <lineage>
        <taxon>Bacteria</taxon>
        <taxon>Bacillati</taxon>
        <taxon>Actinomycetota</taxon>
        <taxon>Actinomycetes</taxon>
        <taxon>Micrococcales</taxon>
        <taxon>Microbacteriaceae</taxon>
        <taxon>Leifsonia</taxon>
    </lineage>
</organism>
<dbReference type="InterPro" id="IPR008257">
    <property type="entry name" value="Pept_M19"/>
</dbReference>
<reference evidence="3" key="2">
    <citation type="submission" date="2023-01" db="EMBL/GenBank/DDBJ databases">
        <authorList>
            <person name="Sun Q."/>
            <person name="Evtushenko L."/>
        </authorList>
    </citation>
    <scope>NUCLEOTIDE SEQUENCE</scope>
    <source>
        <strain evidence="3">VKM Ac-1401</strain>
    </source>
</reference>
<dbReference type="SUPFAM" id="SSF51556">
    <property type="entry name" value="Metallo-dependent hydrolases"/>
    <property type="match status" value="1"/>
</dbReference>
<dbReference type="RefSeq" id="WP_309297485.1">
    <property type="nucleotide sequence ID" value="NZ_BAAAJO010000005.1"/>
</dbReference>
<gene>
    <name evidence="3" type="ORF">GCM10017584_19570</name>
</gene>
<keyword evidence="4" id="KW-1185">Reference proteome</keyword>